<protein>
    <submittedName>
        <fullName evidence="2">DNAJ domain-containing protein</fullName>
    </submittedName>
</protein>
<dbReference type="Proteomes" id="UP000013776">
    <property type="component" value="Unassembled WGS sequence"/>
</dbReference>
<dbReference type="OrthoDB" id="442087at2759"/>
<dbReference type="STRING" id="1097556.R4XCL1"/>
<evidence type="ECO:0000313" key="2">
    <source>
        <dbReference type="EMBL" id="CCG82106.1"/>
    </source>
</evidence>
<sequence length="202" mass="21506">MSQTDFYKVLGVSAGASEGDIRRAYKRRSLETHPDRFPVGSEAQRAATGQFQEVNNAYYVLSDGGRRREYDASTSRGGGGGDGFGAWWNRARPSETQQERTADSQFESVFEEMMADEAGAGAAAAQGKGRFYGLLGGGAGAVLGFIVANVPGALAGAVAGNRLGAIRDTKGKPVYQVFQEMPHAEKARMLSELLSKVMAQLS</sequence>
<dbReference type="InterPro" id="IPR001623">
    <property type="entry name" value="DnaJ_domain"/>
</dbReference>
<dbReference type="PANTHER" id="PTHR43948:SF21">
    <property type="entry name" value="DNAJ DOMAIN-CONTAINING PROTEIN"/>
    <property type="match status" value="1"/>
</dbReference>
<dbReference type="InterPro" id="IPR036869">
    <property type="entry name" value="J_dom_sf"/>
</dbReference>
<evidence type="ECO:0000259" key="1">
    <source>
        <dbReference type="PROSITE" id="PS50076"/>
    </source>
</evidence>
<feature type="domain" description="J" evidence="1">
    <location>
        <begin position="5"/>
        <end position="74"/>
    </location>
</feature>
<dbReference type="GO" id="GO:0051082">
    <property type="term" value="F:unfolded protein binding"/>
    <property type="evidence" value="ECO:0007669"/>
    <property type="project" value="TreeGrafter"/>
</dbReference>
<dbReference type="AlphaFoldDB" id="R4XCL1"/>
<dbReference type="SUPFAM" id="SSF46565">
    <property type="entry name" value="Chaperone J-domain"/>
    <property type="match status" value="1"/>
</dbReference>
<reference evidence="2 3" key="1">
    <citation type="journal article" date="2013" name="MBio">
        <title>Genome sequencing of the plant pathogen Taphrina deformans, the causal agent of peach leaf curl.</title>
        <authorList>
            <person name="Cisse O.H."/>
            <person name="Almeida J.M.G.C.F."/>
            <person name="Fonseca A."/>
            <person name="Kumar A.A."/>
            <person name="Salojaervi J."/>
            <person name="Overmyer K."/>
            <person name="Hauser P.M."/>
            <person name="Pagni M."/>
        </authorList>
    </citation>
    <scope>NUCLEOTIDE SEQUENCE [LARGE SCALE GENOMIC DNA]</scope>
    <source>
        <strain evidence="3">PYCC 5710 / ATCC 11124 / CBS 356.35 / IMI 108563 / JCM 9778 / NBRC 8474</strain>
    </source>
</reference>
<dbReference type="SMART" id="SM00271">
    <property type="entry name" value="DnaJ"/>
    <property type="match status" value="1"/>
</dbReference>
<dbReference type="GO" id="GO:0044183">
    <property type="term" value="F:protein folding chaperone"/>
    <property type="evidence" value="ECO:0007669"/>
    <property type="project" value="TreeGrafter"/>
</dbReference>
<dbReference type="eggNOG" id="KOG0714">
    <property type="taxonomic scope" value="Eukaryota"/>
</dbReference>
<dbReference type="Gene3D" id="1.10.287.110">
    <property type="entry name" value="DnaJ domain"/>
    <property type="match status" value="1"/>
</dbReference>
<dbReference type="CDD" id="cd06257">
    <property type="entry name" value="DnaJ"/>
    <property type="match status" value="1"/>
</dbReference>
<accession>R4XCL1</accession>
<dbReference type="Pfam" id="PF00226">
    <property type="entry name" value="DnaJ"/>
    <property type="match status" value="1"/>
</dbReference>
<organism evidence="2 3">
    <name type="scientific">Taphrina deformans (strain PYCC 5710 / ATCC 11124 / CBS 356.35 / IMI 108563 / JCM 9778 / NBRC 8474)</name>
    <name type="common">Peach leaf curl fungus</name>
    <name type="synonym">Lalaria deformans</name>
    <dbReference type="NCBI Taxonomy" id="1097556"/>
    <lineage>
        <taxon>Eukaryota</taxon>
        <taxon>Fungi</taxon>
        <taxon>Dikarya</taxon>
        <taxon>Ascomycota</taxon>
        <taxon>Taphrinomycotina</taxon>
        <taxon>Taphrinomycetes</taxon>
        <taxon>Taphrinales</taxon>
        <taxon>Taphrinaceae</taxon>
        <taxon>Taphrina</taxon>
    </lineage>
</organism>
<dbReference type="PROSITE" id="PS50076">
    <property type="entry name" value="DNAJ_2"/>
    <property type="match status" value="1"/>
</dbReference>
<dbReference type="VEuPathDB" id="FungiDB:TAPDE_002045"/>
<dbReference type="GO" id="GO:0051087">
    <property type="term" value="F:protein-folding chaperone binding"/>
    <property type="evidence" value="ECO:0007669"/>
    <property type="project" value="TreeGrafter"/>
</dbReference>
<name>R4XCL1_TAPDE</name>
<keyword evidence="3" id="KW-1185">Reference proteome</keyword>
<comment type="caution">
    <text evidence="2">The sequence shown here is derived from an EMBL/GenBank/DDBJ whole genome shotgun (WGS) entry which is preliminary data.</text>
</comment>
<dbReference type="GO" id="GO:0005737">
    <property type="term" value="C:cytoplasm"/>
    <property type="evidence" value="ECO:0007669"/>
    <property type="project" value="TreeGrafter"/>
</dbReference>
<evidence type="ECO:0000313" key="3">
    <source>
        <dbReference type="Proteomes" id="UP000013776"/>
    </source>
</evidence>
<proteinExistence type="predicted"/>
<dbReference type="EMBL" id="CAHR02000070">
    <property type="protein sequence ID" value="CCG82106.1"/>
    <property type="molecule type" value="Genomic_DNA"/>
</dbReference>
<dbReference type="PANTHER" id="PTHR43948">
    <property type="entry name" value="DNAJ HOMOLOG SUBFAMILY B"/>
    <property type="match status" value="1"/>
</dbReference>
<dbReference type="PRINTS" id="PR00625">
    <property type="entry name" value="JDOMAIN"/>
</dbReference>
<gene>
    <name evidence="2" type="ORF">TAPDE_002045</name>
</gene>
<dbReference type="GO" id="GO:0005634">
    <property type="term" value="C:nucleus"/>
    <property type="evidence" value="ECO:0007669"/>
    <property type="project" value="TreeGrafter"/>
</dbReference>